<keyword evidence="1" id="KW-1133">Transmembrane helix</keyword>
<dbReference type="EMBL" id="CP016808">
    <property type="protein sequence ID" value="ANY67905.1"/>
    <property type="molecule type" value="Genomic_DNA"/>
</dbReference>
<accession>A0A1B2DJQ0</accession>
<proteinExistence type="predicted"/>
<feature type="transmembrane region" description="Helical" evidence="1">
    <location>
        <begin position="27"/>
        <end position="48"/>
    </location>
</feature>
<keyword evidence="1" id="KW-0812">Transmembrane</keyword>
<dbReference type="AlphaFoldDB" id="A0A1B2DJQ0"/>
<organism evidence="2">
    <name type="scientific">Paenibacillus sp. BIHB 4019</name>
    <dbReference type="NCBI Taxonomy" id="1870819"/>
    <lineage>
        <taxon>Bacteria</taxon>
        <taxon>Bacillati</taxon>
        <taxon>Bacillota</taxon>
        <taxon>Bacilli</taxon>
        <taxon>Bacillales</taxon>
        <taxon>Paenibacillaceae</taxon>
        <taxon>Paenibacillus</taxon>
    </lineage>
</organism>
<keyword evidence="1" id="KW-0472">Membrane</keyword>
<sequence>MTIKAGRANGKKGILSGPSSIEEGPLFLFQSCCPPWKAAFLAAFFYFLRDFTFFKPAYFALFKRFHLFVIALSF</sequence>
<name>A0A1B2DJQ0_9BACL</name>
<evidence type="ECO:0000256" key="1">
    <source>
        <dbReference type="SAM" id="Phobius"/>
    </source>
</evidence>
<reference evidence="2" key="1">
    <citation type="submission" date="2016-08" db="EMBL/GenBank/DDBJ databases">
        <title>Complete Genome Seqeunce of Paenibacillus sp. BIHB 4019 from tea rhizoplane.</title>
        <authorList>
            <person name="Thakur R."/>
            <person name="Swarnkar M.K."/>
            <person name="Gulati A."/>
        </authorList>
    </citation>
    <scope>NUCLEOTIDE SEQUENCE [LARGE SCALE GENOMIC DNA]</scope>
    <source>
        <strain evidence="2">BIHB4019</strain>
    </source>
</reference>
<evidence type="ECO:0000313" key="2">
    <source>
        <dbReference type="EMBL" id="ANY67905.1"/>
    </source>
</evidence>
<protein>
    <submittedName>
        <fullName evidence="2">Uncharacterized protein</fullName>
    </submittedName>
</protein>
<gene>
    <name evidence="2" type="ORF">BBD42_16575</name>
</gene>